<dbReference type="UniPathway" id="UPA00148"/>
<evidence type="ECO:0000313" key="7">
    <source>
        <dbReference type="EMBL" id="SEK65057.1"/>
    </source>
</evidence>
<keyword evidence="4 7" id="KW-0808">Transferase</keyword>
<feature type="domain" description="Tetrapyrrole methylase" evidence="6">
    <location>
        <begin position="7"/>
        <end position="191"/>
    </location>
</feature>
<comment type="pathway">
    <text evidence="1">Cofactor biosynthesis; adenosylcobalamin biosynthesis.</text>
</comment>
<gene>
    <name evidence="7" type="ORF">SAMN04488526_1150</name>
</gene>
<dbReference type="NCBIfam" id="TIGR02469">
    <property type="entry name" value="CbiT"/>
    <property type="match status" value="1"/>
</dbReference>
<dbReference type="InterPro" id="IPR050714">
    <property type="entry name" value="Cobalamin_biosynth_MTase"/>
</dbReference>
<keyword evidence="3 7" id="KW-0489">Methyltransferase</keyword>
<dbReference type="Proteomes" id="UP000199283">
    <property type="component" value="Unassembled WGS sequence"/>
</dbReference>
<evidence type="ECO:0000256" key="2">
    <source>
        <dbReference type="ARBA" id="ARBA00022573"/>
    </source>
</evidence>
<dbReference type="InterPro" id="IPR012818">
    <property type="entry name" value="CbiE"/>
</dbReference>
<dbReference type="PIRSF" id="PIRSF036428">
    <property type="entry name" value="CobL"/>
    <property type="match status" value="1"/>
</dbReference>
<evidence type="ECO:0000259" key="6">
    <source>
        <dbReference type="Pfam" id="PF00590"/>
    </source>
</evidence>
<evidence type="ECO:0000256" key="1">
    <source>
        <dbReference type="ARBA" id="ARBA00004953"/>
    </source>
</evidence>
<dbReference type="PANTHER" id="PTHR43182">
    <property type="entry name" value="COBALT-PRECORRIN-6B C(15)-METHYLTRANSFERASE (DECARBOXYLATING)"/>
    <property type="match status" value="1"/>
</dbReference>
<dbReference type="GO" id="GO:0032259">
    <property type="term" value="P:methylation"/>
    <property type="evidence" value="ECO:0007669"/>
    <property type="project" value="UniProtKB-KW"/>
</dbReference>
<dbReference type="GO" id="GO:0008276">
    <property type="term" value="F:protein methyltransferase activity"/>
    <property type="evidence" value="ECO:0007669"/>
    <property type="project" value="InterPro"/>
</dbReference>
<name>A0A1H7ITK1_9RHOB</name>
<dbReference type="AlphaFoldDB" id="A0A1H7ITK1"/>
<dbReference type="InterPro" id="IPR014777">
    <property type="entry name" value="4pyrrole_Mease_sub1"/>
</dbReference>
<dbReference type="PANTHER" id="PTHR43182:SF1">
    <property type="entry name" value="COBALT-PRECORRIN-7 C(5)-METHYLTRANSFERASE"/>
    <property type="match status" value="1"/>
</dbReference>
<evidence type="ECO:0000256" key="5">
    <source>
        <dbReference type="ARBA" id="ARBA00022691"/>
    </source>
</evidence>
<reference evidence="7 8" key="1">
    <citation type="submission" date="2016-10" db="EMBL/GenBank/DDBJ databases">
        <authorList>
            <person name="de Groot N.N."/>
        </authorList>
    </citation>
    <scope>NUCLEOTIDE SEQUENCE [LARGE SCALE GENOMIC DNA]</scope>
    <source>
        <strain evidence="7 8">DSM 14858</strain>
    </source>
</reference>
<protein>
    <submittedName>
        <fullName evidence="7">Precorrin-6Y C5,15-methyltransferase (Decarboxylating)</fullName>
    </submittedName>
</protein>
<proteinExistence type="predicted"/>
<organism evidence="7 8">
    <name type="scientific">Jannaschia helgolandensis</name>
    <dbReference type="NCBI Taxonomy" id="188906"/>
    <lineage>
        <taxon>Bacteria</taxon>
        <taxon>Pseudomonadati</taxon>
        <taxon>Pseudomonadota</taxon>
        <taxon>Alphaproteobacteria</taxon>
        <taxon>Rhodobacterales</taxon>
        <taxon>Roseobacteraceae</taxon>
        <taxon>Jannaschia</taxon>
    </lineage>
</organism>
<dbReference type="SUPFAM" id="SSF53335">
    <property type="entry name" value="S-adenosyl-L-methionine-dependent methyltransferases"/>
    <property type="match status" value="1"/>
</dbReference>
<keyword evidence="8" id="KW-1185">Reference proteome</keyword>
<dbReference type="NCBIfam" id="TIGR02467">
    <property type="entry name" value="CbiE"/>
    <property type="match status" value="1"/>
</dbReference>
<dbReference type="SUPFAM" id="SSF53790">
    <property type="entry name" value="Tetrapyrrole methylase"/>
    <property type="match status" value="1"/>
</dbReference>
<dbReference type="InterPro" id="IPR006365">
    <property type="entry name" value="Cbl_synth_CobL"/>
</dbReference>
<dbReference type="Gene3D" id="3.40.50.150">
    <property type="entry name" value="Vaccinia Virus protein VP39"/>
    <property type="match status" value="1"/>
</dbReference>
<dbReference type="GO" id="GO:0009236">
    <property type="term" value="P:cobalamin biosynthetic process"/>
    <property type="evidence" value="ECO:0007669"/>
    <property type="project" value="UniProtKB-UniPathway"/>
</dbReference>
<accession>A0A1H7ITK1</accession>
<dbReference type="Gene3D" id="3.40.1010.10">
    <property type="entry name" value="Cobalt-precorrin-4 Transmethylase, Domain 1"/>
    <property type="match status" value="1"/>
</dbReference>
<dbReference type="InterPro" id="IPR014008">
    <property type="entry name" value="Cbl_synth_MTase_CbiT"/>
</dbReference>
<evidence type="ECO:0000313" key="8">
    <source>
        <dbReference type="Proteomes" id="UP000199283"/>
    </source>
</evidence>
<dbReference type="EMBL" id="FNZQ01000001">
    <property type="protein sequence ID" value="SEK65057.1"/>
    <property type="molecule type" value="Genomic_DNA"/>
</dbReference>
<dbReference type="InterPro" id="IPR000878">
    <property type="entry name" value="4pyrrol_Mease"/>
</dbReference>
<keyword evidence="5" id="KW-0949">S-adenosyl-L-methionine</keyword>
<dbReference type="CDD" id="cd02440">
    <property type="entry name" value="AdoMet_MTases"/>
    <property type="match status" value="1"/>
</dbReference>
<dbReference type="InterPro" id="IPR035996">
    <property type="entry name" value="4pyrrol_Methylase_sf"/>
</dbReference>
<dbReference type="STRING" id="188906.SAMN04488526_1150"/>
<evidence type="ECO:0000256" key="3">
    <source>
        <dbReference type="ARBA" id="ARBA00022603"/>
    </source>
</evidence>
<dbReference type="CDD" id="cd11644">
    <property type="entry name" value="Precorrin-6Y-MT"/>
    <property type="match status" value="1"/>
</dbReference>
<sequence>MSDTPWLHIVGIGEDGLYGLSPATRAVVEAAEVIIGGDRHHALSDRVTARRLAWPSPFDALIDQLISLRGQRVVVLATGDPLWFSVGARIGRAIPPGQIVYHPQLSAFQLAAARMGWSMADVETLTVHGRPVHQMIAFIQPDARLLILTTGAQTPAQIAKFLTDRGFGKSSLTVLANMGGPAETRFDATAEDWSHEVPAFNTLAVNCIADPNAALLPRVPGLADDLFRSDGTMTKREVRAATLAKLMPMRGALLWDIGTGSGSVAIEWIRAARSARAIGIEPRADRRAMAAENALALGAPRLDLRDGEVPQALENLPSPDAVFIGGGLSEEVYDAAFAALKPLGRLVANAVTLESESLLMTLHVKHGGDLVRIAVERAESVGRYRGWRPSMGVTQWSLVKR</sequence>
<dbReference type="InterPro" id="IPR029063">
    <property type="entry name" value="SAM-dependent_MTases_sf"/>
</dbReference>
<dbReference type="Pfam" id="PF00590">
    <property type="entry name" value="TP_methylase"/>
    <property type="match status" value="1"/>
</dbReference>
<evidence type="ECO:0000256" key="4">
    <source>
        <dbReference type="ARBA" id="ARBA00022679"/>
    </source>
</evidence>
<dbReference type="RefSeq" id="WP_092760532.1">
    <property type="nucleotide sequence ID" value="NZ_FNZQ01000001.1"/>
</dbReference>
<keyword evidence="2" id="KW-0169">Cobalamin biosynthesis</keyword>
<dbReference type="OrthoDB" id="9787825at2"/>